<proteinExistence type="inferred from homology"/>
<evidence type="ECO:0000256" key="4">
    <source>
        <dbReference type="SAM" id="SignalP"/>
    </source>
</evidence>
<evidence type="ECO:0000256" key="3">
    <source>
        <dbReference type="ARBA" id="ARBA00022801"/>
    </source>
</evidence>
<gene>
    <name evidence="6" type="ORF">LVIROSA_LOCUS3509</name>
</gene>
<dbReference type="InterPro" id="IPR020084">
    <property type="entry name" value="NUDIX_hydrolase_CS"/>
</dbReference>
<comment type="similarity">
    <text evidence="1">Belongs to the Nudix hydrolase family.</text>
</comment>
<dbReference type="GO" id="GO:0051287">
    <property type="term" value="F:NAD binding"/>
    <property type="evidence" value="ECO:0007669"/>
    <property type="project" value="TreeGrafter"/>
</dbReference>
<feature type="domain" description="Nudix hydrolase" evidence="5">
    <location>
        <begin position="226"/>
        <end position="357"/>
    </location>
</feature>
<dbReference type="GO" id="GO:0047631">
    <property type="term" value="F:ADP-ribose diphosphatase activity"/>
    <property type="evidence" value="ECO:0007669"/>
    <property type="project" value="TreeGrafter"/>
</dbReference>
<sequence length="407" mass="45828">MSFLVSLSLYLFWFIPASFSPILTRPKNSPCFNQDSIGVMDLNLIDAKSFFVSNLIGPKGILSFSTSNFMSSSLKVSPLLCSYKGTSQEAACLSSSEGAITLVGQEKYGVETYSYRFDGANGRNPSIFFREKRVLDGFNDEYGGVVVNPEKLPFNTNVFASTLRSSLSIWRREGKKGIWLKLPLEKCDLVPIAVREGFQYHHAEAGYVMMTYWIPNEPCMLPANASHQVGVGGFVMNHKNEVLVVQEKHCAPDLVGLWKLPTGFILESEEIFTGAVREVEEETGISTEFLEVIAFRHAHNVAFEKSDLFFICMLRPISMEIKIDDLEVQAAKWMPLMEFVEQPLIKGDNMFKKIIDMCIARIGKRYCGLCVHKVVSKFDNRLSSLYYNVVDHQTHGCSTPVLEQQIN</sequence>
<dbReference type="FunFam" id="3.90.79.10:FF:000015">
    <property type="entry name" value="Nudix hydrolase 8"/>
    <property type="match status" value="1"/>
</dbReference>
<evidence type="ECO:0000256" key="1">
    <source>
        <dbReference type="ARBA" id="ARBA00005582"/>
    </source>
</evidence>
<dbReference type="GO" id="GO:0046872">
    <property type="term" value="F:metal ion binding"/>
    <property type="evidence" value="ECO:0007669"/>
    <property type="project" value="UniProtKB-KW"/>
</dbReference>
<dbReference type="Pfam" id="PF18290">
    <property type="entry name" value="Nudix_hydro"/>
    <property type="match status" value="1"/>
</dbReference>
<comment type="caution">
    <text evidence="6">The sequence shown here is derived from an EMBL/GenBank/DDBJ whole genome shotgun (WGS) entry which is preliminary data.</text>
</comment>
<dbReference type="FunFam" id="3.40.630.30:FF:000016">
    <property type="entry name" value="nudix hydrolase 2"/>
    <property type="match status" value="1"/>
</dbReference>
<dbReference type="InterPro" id="IPR000086">
    <property type="entry name" value="NUDIX_hydrolase_dom"/>
</dbReference>
<keyword evidence="7" id="KW-1185">Reference proteome</keyword>
<dbReference type="GO" id="GO:0035529">
    <property type="term" value="F:NADH pyrophosphatase activity"/>
    <property type="evidence" value="ECO:0007669"/>
    <property type="project" value="TreeGrafter"/>
</dbReference>
<dbReference type="CDD" id="cd04670">
    <property type="entry name" value="NUDIX_ASFGF2_Nudt6"/>
    <property type="match status" value="1"/>
</dbReference>
<keyword evidence="3" id="KW-0378">Hydrolase</keyword>
<feature type="signal peptide" evidence="4">
    <location>
        <begin position="1"/>
        <end position="19"/>
    </location>
</feature>
<dbReference type="Proteomes" id="UP001157418">
    <property type="component" value="Unassembled WGS sequence"/>
</dbReference>
<evidence type="ECO:0000256" key="2">
    <source>
        <dbReference type="ARBA" id="ARBA00022723"/>
    </source>
</evidence>
<protein>
    <recommendedName>
        <fullName evidence="5">Nudix hydrolase domain-containing protein</fullName>
    </recommendedName>
</protein>
<dbReference type="PANTHER" id="PTHR13994:SF13">
    <property type="entry name" value="FI03680P"/>
    <property type="match status" value="1"/>
</dbReference>
<dbReference type="Gene3D" id="3.40.630.30">
    <property type="match status" value="1"/>
</dbReference>
<dbReference type="PANTHER" id="PTHR13994">
    <property type="entry name" value="NUDIX HYDROLASE RELATED"/>
    <property type="match status" value="1"/>
</dbReference>
<keyword evidence="2" id="KW-0479">Metal-binding</keyword>
<evidence type="ECO:0000313" key="6">
    <source>
        <dbReference type="EMBL" id="CAH1415679.1"/>
    </source>
</evidence>
<dbReference type="PRINTS" id="PR01356">
    <property type="entry name" value="GFGPROTEIN"/>
</dbReference>
<name>A0AAU9LQJ5_9ASTR</name>
<dbReference type="SUPFAM" id="SSF55811">
    <property type="entry name" value="Nudix"/>
    <property type="match status" value="1"/>
</dbReference>
<reference evidence="6 7" key="1">
    <citation type="submission" date="2022-01" db="EMBL/GenBank/DDBJ databases">
        <authorList>
            <person name="Xiong W."/>
            <person name="Schranz E."/>
        </authorList>
    </citation>
    <scope>NUCLEOTIDE SEQUENCE [LARGE SCALE GENOMIC DNA]</scope>
</reference>
<keyword evidence="4" id="KW-0732">Signal</keyword>
<dbReference type="PROSITE" id="PS51462">
    <property type="entry name" value="NUDIX"/>
    <property type="match status" value="1"/>
</dbReference>
<dbReference type="InterPro" id="IPR040618">
    <property type="entry name" value="Pre-Nudix"/>
</dbReference>
<accession>A0AAU9LQJ5</accession>
<evidence type="ECO:0000259" key="5">
    <source>
        <dbReference type="PROSITE" id="PS51462"/>
    </source>
</evidence>
<dbReference type="InterPro" id="IPR003293">
    <property type="entry name" value="Nudix_hydrolase6-like"/>
</dbReference>
<dbReference type="InterPro" id="IPR015797">
    <property type="entry name" value="NUDIX_hydrolase-like_dom_sf"/>
</dbReference>
<dbReference type="Pfam" id="PF00293">
    <property type="entry name" value="NUDIX"/>
    <property type="match status" value="1"/>
</dbReference>
<evidence type="ECO:0000313" key="7">
    <source>
        <dbReference type="Proteomes" id="UP001157418"/>
    </source>
</evidence>
<dbReference type="AlphaFoldDB" id="A0AAU9LQJ5"/>
<feature type="chain" id="PRO_5043336528" description="Nudix hydrolase domain-containing protein" evidence="4">
    <location>
        <begin position="20"/>
        <end position="407"/>
    </location>
</feature>
<organism evidence="6 7">
    <name type="scientific">Lactuca virosa</name>
    <dbReference type="NCBI Taxonomy" id="75947"/>
    <lineage>
        <taxon>Eukaryota</taxon>
        <taxon>Viridiplantae</taxon>
        <taxon>Streptophyta</taxon>
        <taxon>Embryophyta</taxon>
        <taxon>Tracheophyta</taxon>
        <taxon>Spermatophyta</taxon>
        <taxon>Magnoliopsida</taxon>
        <taxon>eudicotyledons</taxon>
        <taxon>Gunneridae</taxon>
        <taxon>Pentapetalae</taxon>
        <taxon>asterids</taxon>
        <taxon>campanulids</taxon>
        <taxon>Asterales</taxon>
        <taxon>Asteraceae</taxon>
        <taxon>Cichorioideae</taxon>
        <taxon>Cichorieae</taxon>
        <taxon>Lactucinae</taxon>
        <taxon>Lactuca</taxon>
    </lineage>
</organism>
<dbReference type="Gene3D" id="3.90.79.10">
    <property type="entry name" value="Nucleoside Triphosphate Pyrophosphohydrolase"/>
    <property type="match status" value="1"/>
</dbReference>
<dbReference type="EMBL" id="CAKMRJ010000001">
    <property type="protein sequence ID" value="CAH1415679.1"/>
    <property type="molecule type" value="Genomic_DNA"/>
</dbReference>
<dbReference type="PROSITE" id="PS00893">
    <property type="entry name" value="NUDIX_BOX"/>
    <property type="match status" value="1"/>
</dbReference>